<evidence type="ECO:0000313" key="7">
    <source>
        <dbReference type="EMBL" id="SIS83730.1"/>
    </source>
</evidence>
<dbReference type="InterPro" id="IPR013249">
    <property type="entry name" value="RNA_pol_sigma70_r4_t2"/>
</dbReference>
<keyword evidence="8" id="KW-1185">Reference proteome</keyword>
<evidence type="ECO:0000256" key="2">
    <source>
        <dbReference type="ARBA" id="ARBA00023015"/>
    </source>
</evidence>
<dbReference type="GO" id="GO:0006352">
    <property type="term" value="P:DNA-templated transcription initiation"/>
    <property type="evidence" value="ECO:0007669"/>
    <property type="project" value="InterPro"/>
</dbReference>
<dbReference type="OrthoDB" id="1097528at2"/>
<feature type="domain" description="RNA polymerase sigma factor 70 region 4 type 2" evidence="6">
    <location>
        <begin position="119"/>
        <end position="165"/>
    </location>
</feature>
<dbReference type="RefSeq" id="WP_076377141.1">
    <property type="nucleotide sequence ID" value="NZ_AP017422.1"/>
</dbReference>
<evidence type="ECO:0000313" key="8">
    <source>
        <dbReference type="Proteomes" id="UP000186917"/>
    </source>
</evidence>
<dbReference type="PANTHER" id="PTHR43133">
    <property type="entry name" value="RNA POLYMERASE ECF-TYPE SIGMA FACTO"/>
    <property type="match status" value="1"/>
</dbReference>
<dbReference type="AlphaFoldDB" id="A0A173MQZ7"/>
<dbReference type="InterPro" id="IPR036388">
    <property type="entry name" value="WH-like_DNA-bd_sf"/>
</dbReference>
<feature type="domain" description="RNA polymerase sigma-70 region 2" evidence="5">
    <location>
        <begin position="25"/>
        <end position="92"/>
    </location>
</feature>
<dbReference type="SUPFAM" id="SSF88659">
    <property type="entry name" value="Sigma3 and sigma4 domains of RNA polymerase sigma factors"/>
    <property type="match status" value="1"/>
</dbReference>
<dbReference type="Pfam" id="PF04542">
    <property type="entry name" value="Sigma70_r2"/>
    <property type="match status" value="1"/>
</dbReference>
<protein>
    <submittedName>
        <fullName evidence="7">RNA polymerase sigma-70 factor, ECF subfamily</fullName>
    </submittedName>
</protein>
<keyword evidence="2" id="KW-0805">Transcription regulation</keyword>
<evidence type="ECO:0000259" key="5">
    <source>
        <dbReference type="Pfam" id="PF04542"/>
    </source>
</evidence>
<dbReference type="Gene3D" id="1.10.10.10">
    <property type="entry name" value="Winged helix-like DNA-binding domain superfamily/Winged helix DNA-binding domain"/>
    <property type="match status" value="1"/>
</dbReference>
<dbReference type="Proteomes" id="UP000186917">
    <property type="component" value="Unassembled WGS sequence"/>
</dbReference>
<dbReference type="InterPro" id="IPR013324">
    <property type="entry name" value="RNA_pol_sigma_r3/r4-like"/>
</dbReference>
<keyword evidence="3" id="KW-0731">Sigma factor</keyword>
<dbReference type="GO" id="GO:0016987">
    <property type="term" value="F:sigma factor activity"/>
    <property type="evidence" value="ECO:0007669"/>
    <property type="project" value="UniProtKB-KW"/>
</dbReference>
<dbReference type="Gene3D" id="1.10.1740.10">
    <property type="match status" value="1"/>
</dbReference>
<dbReference type="NCBIfam" id="TIGR02937">
    <property type="entry name" value="sigma70-ECF"/>
    <property type="match status" value="1"/>
</dbReference>
<keyword evidence="4" id="KW-0804">Transcription</keyword>
<dbReference type="GO" id="GO:0003677">
    <property type="term" value="F:DNA binding"/>
    <property type="evidence" value="ECO:0007669"/>
    <property type="project" value="InterPro"/>
</dbReference>
<dbReference type="InterPro" id="IPR014284">
    <property type="entry name" value="RNA_pol_sigma-70_dom"/>
</dbReference>
<dbReference type="PANTHER" id="PTHR43133:SF46">
    <property type="entry name" value="RNA POLYMERASE SIGMA-70 FACTOR ECF SUBFAMILY"/>
    <property type="match status" value="1"/>
</dbReference>
<evidence type="ECO:0000256" key="3">
    <source>
        <dbReference type="ARBA" id="ARBA00023082"/>
    </source>
</evidence>
<organism evidence="7 8">
    <name type="scientific">Filimonas lacunae</name>
    <dbReference type="NCBI Taxonomy" id="477680"/>
    <lineage>
        <taxon>Bacteria</taxon>
        <taxon>Pseudomonadati</taxon>
        <taxon>Bacteroidota</taxon>
        <taxon>Chitinophagia</taxon>
        <taxon>Chitinophagales</taxon>
        <taxon>Chitinophagaceae</taxon>
        <taxon>Filimonas</taxon>
    </lineage>
</organism>
<comment type="similarity">
    <text evidence="1">Belongs to the sigma-70 factor family. ECF subfamily.</text>
</comment>
<evidence type="ECO:0000256" key="1">
    <source>
        <dbReference type="ARBA" id="ARBA00010641"/>
    </source>
</evidence>
<dbReference type="Pfam" id="PF08281">
    <property type="entry name" value="Sigma70_r4_2"/>
    <property type="match status" value="1"/>
</dbReference>
<reference evidence="8" key="1">
    <citation type="submission" date="2017-01" db="EMBL/GenBank/DDBJ databases">
        <authorList>
            <person name="Varghese N."/>
            <person name="Submissions S."/>
        </authorList>
    </citation>
    <scope>NUCLEOTIDE SEQUENCE [LARGE SCALE GENOMIC DNA]</scope>
    <source>
        <strain evidence="8">DSM 21054</strain>
    </source>
</reference>
<dbReference type="InterPro" id="IPR007627">
    <property type="entry name" value="RNA_pol_sigma70_r2"/>
</dbReference>
<accession>A0A173MQZ7</accession>
<evidence type="ECO:0000259" key="6">
    <source>
        <dbReference type="Pfam" id="PF08281"/>
    </source>
</evidence>
<dbReference type="EMBL" id="FTOR01000001">
    <property type="protein sequence ID" value="SIS83730.1"/>
    <property type="molecule type" value="Genomic_DNA"/>
</dbReference>
<sequence>MYTQCSDAEIIEFIKKDDATAFSALHQRYARSCHNVAFKITKDLQAAEDIVQDIFMSLWKNRATHQIEDISKYLFTCTKYGAIRFLSKSKRTYMPGEQMPEQATGKTPEDIYNSKFLMERLHAEINKLPEKCRTVFIDSKLNGFSAKQIAEERGLSPRTVEKQLETGMGKVKKSLEKVATLFFLAIAIFF</sequence>
<dbReference type="KEGG" id="fln:FLA_6137"/>
<proteinExistence type="inferred from homology"/>
<evidence type="ECO:0000256" key="4">
    <source>
        <dbReference type="ARBA" id="ARBA00023163"/>
    </source>
</evidence>
<dbReference type="STRING" id="477680.SAMN05421788_1011511"/>
<dbReference type="InterPro" id="IPR039425">
    <property type="entry name" value="RNA_pol_sigma-70-like"/>
</dbReference>
<gene>
    <name evidence="7" type="ORF">SAMN05421788_1011511</name>
</gene>
<name>A0A173MQZ7_9BACT</name>
<dbReference type="SUPFAM" id="SSF88946">
    <property type="entry name" value="Sigma2 domain of RNA polymerase sigma factors"/>
    <property type="match status" value="1"/>
</dbReference>
<dbReference type="InterPro" id="IPR013325">
    <property type="entry name" value="RNA_pol_sigma_r2"/>
</dbReference>